<evidence type="ECO:0000313" key="3">
    <source>
        <dbReference type="Proteomes" id="UP001187343"/>
    </source>
</evidence>
<feature type="domain" description="SET" evidence="1">
    <location>
        <begin position="353"/>
        <end position="480"/>
    </location>
</feature>
<dbReference type="Gene3D" id="2.170.270.10">
    <property type="entry name" value="SET domain"/>
    <property type="match status" value="1"/>
</dbReference>
<dbReference type="PANTHER" id="PTHR47306">
    <property type="entry name" value="SI:CH211-178J18.4-RELATED"/>
    <property type="match status" value="1"/>
</dbReference>
<name>A0AA88Q036_9TELE</name>
<reference evidence="2" key="1">
    <citation type="submission" date="2023-08" db="EMBL/GenBank/DDBJ databases">
        <title>Chromosome-level Genome Assembly of mud carp (Cirrhinus molitorella).</title>
        <authorList>
            <person name="Liu H."/>
        </authorList>
    </citation>
    <scope>NUCLEOTIDE SEQUENCE</scope>
    <source>
        <strain evidence="2">Prfri</strain>
        <tissue evidence="2">Muscle</tissue>
    </source>
</reference>
<accession>A0AA88Q036</accession>
<dbReference type="Pfam" id="PF00856">
    <property type="entry name" value="SET"/>
    <property type="match status" value="1"/>
</dbReference>
<dbReference type="Proteomes" id="UP001187343">
    <property type="component" value="Unassembled WGS sequence"/>
</dbReference>
<dbReference type="PROSITE" id="PS50280">
    <property type="entry name" value="SET"/>
    <property type="match status" value="1"/>
</dbReference>
<proteinExistence type="predicted"/>
<dbReference type="SMART" id="SM00317">
    <property type="entry name" value="SET"/>
    <property type="match status" value="1"/>
</dbReference>
<evidence type="ECO:0000313" key="2">
    <source>
        <dbReference type="EMBL" id="KAK2907362.1"/>
    </source>
</evidence>
<dbReference type="InterPro" id="IPR046341">
    <property type="entry name" value="SET_dom_sf"/>
</dbReference>
<protein>
    <recommendedName>
        <fullName evidence="1">SET domain-containing protein</fullName>
    </recommendedName>
</protein>
<dbReference type="EMBL" id="JAUYZG010000005">
    <property type="protein sequence ID" value="KAK2907362.1"/>
    <property type="molecule type" value="Genomic_DNA"/>
</dbReference>
<keyword evidence="3" id="KW-1185">Reference proteome</keyword>
<dbReference type="AlphaFoldDB" id="A0AA88Q036"/>
<organism evidence="2 3">
    <name type="scientific">Cirrhinus molitorella</name>
    <name type="common">mud carp</name>
    <dbReference type="NCBI Taxonomy" id="172907"/>
    <lineage>
        <taxon>Eukaryota</taxon>
        <taxon>Metazoa</taxon>
        <taxon>Chordata</taxon>
        <taxon>Craniata</taxon>
        <taxon>Vertebrata</taxon>
        <taxon>Euteleostomi</taxon>
        <taxon>Actinopterygii</taxon>
        <taxon>Neopterygii</taxon>
        <taxon>Teleostei</taxon>
        <taxon>Ostariophysi</taxon>
        <taxon>Cypriniformes</taxon>
        <taxon>Cyprinidae</taxon>
        <taxon>Labeoninae</taxon>
        <taxon>Labeonini</taxon>
        <taxon>Cirrhinus</taxon>
    </lineage>
</organism>
<dbReference type="InterPro" id="IPR001214">
    <property type="entry name" value="SET_dom"/>
</dbReference>
<comment type="caution">
    <text evidence="2">The sequence shown here is derived from an EMBL/GenBank/DDBJ whole genome shotgun (WGS) entry which is preliminary data.</text>
</comment>
<evidence type="ECO:0000259" key="1">
    <source>
        <dbReference type="PROSITE" id="PS50280"/>
    </source>
</evidence>
<gene>
    <name evidence="2" type="ORF">Q8A67_006347</name>
</gene>
<dbReference type="SUPFAM" id="SSF82199">
    <property type="entry name" value="SET domain"/>
    <property type="match status" value="1"/>
</dbReference>
<dbReference type="PANTHER" id="PTHR47306:SF2">
    <property type="entry name" value="CORE-BINDING (CB) DOMAIN-CONTAINING PROTEIN"/>
    <property type="match status" value="1"/>
</dbReference>
<sequence length="496" mass="57688">MLELGDNIALEKVSKATLKLRDKNQEKETMLELRDKTQLRIKFLSVEQCWSVLQSAENDVLKHIANLMLDWRYIREMTREQELLLVYFLEALVMLWFLQEPEVVKKMTVSDWLQRTDIEGNVERVLVGVNECNAFFVLTKEQETWFDVYYSYLRSVMIERRHKRCSSDEAEKFFMYSSGNPVDNPSEDLKKLHDEYHLPSVSTDMVRSSVHTAVYKLHLTDDEKLSSPADAPEPKWMNPNIAFCLLKMSHPVTLQATPPAKAARVQISRKFDSNCLSLWCVTQRKLRERLVLDTFGPRQPSESKVHSWIERQGWMANVPDAAEVMKDWKPPQSIQAPTDSQSIRRMSRRQCWKGLQLMDREGKGLRAVTSRPFARGEVICDFHGRLISREEGLEIHQNNQTQAGHLFFFTSRNGQDMCLDAHEERCHCHPNKTTFGRQIKHSVQRANLSPRLHFVEDEPVILFMATRDIQTGEEICYDYGDNRRSYAGDGLDLTLS</sequence>